<accession>A0A833RIV6</accession>
<reference evidence="3" key="1">
    <citation type="submission" date="2020-01" db="EMBL/GenBank/DDBJ databases">
        <title>Genome sequence of Kobresia littledalei, the first chromosome-level genome in the family Cyperaceae.</title>
        <authorList>
            <person name="Qu G."/>
        </authorList>
    </citation>
    <scope>NUCLEOTIDE SEQUENCE</scope>
    <source>
        <strain evidence="3">C.B.Clarke</strain>
        <tissue evidence="3">Leaf</tissue>
    </source>
</reference>
<evidence type="ECO:0000259" key="2">
    <source>
        <dbReference type="Pfam" id="PF25475"/>
    </source>
</evidence>
<evidence type="ECO:0000313" key="3">
    <source>
        <dbReference type="EMBL" id="KAF3339961.1"/>
    </source>
</evidence>
<gene>
    <name evidence="3" type="ORF">FCM35_KLT15732</name>
</gene>
<feature type="compositionally biased region" description="Basic residues" evidence="1">
    <location>
        <begin position="1"/>
        <end position="11"/>
    </location>
</feature>
<dbReference type="PANTHER" id="PTHR35481">
    <property type="entry name" value="DNA-DIRECTED RNA POLYMERASE SUBUNIT ALPHA"/>
    <property type="match status" value="1"/>
</dbReference>
<feature type="domain" description="DUF7903" evidence="2">
    <location>
        <begin position="44"/>
        <end position="380"/>
    </location>
</feature>
<feature type="region of interest" description="Disordered" evidence="1">
    <location>
        <begin position="1"/>
        <end position="44"/>
    </location>
</feature>
<sequence>MSYVPPHKRPSNRNPAPTPVPSSLNPKPFASPRHRHHQAPSFPRKIPYSPRLISRWYATSESLALVPYDSEAIERKNGSKPLTVNVTDEAGLLEEEERGVLRGIVEKVARDLIEAGQHAKEEIGSGDVKLLVMARVGKALFLGDPSVCLDSITKASTSEGGLNRLVRKTFYTRVSEEYIREVEELLVEKCGFKFVGAKERYHIKVIDKCQPDLIISCKCTASHDSGLELYKVEHNPLRHMVTDVSCLSKNFDLRIMLNTKRAVINLDADVANGINQLISAAVIDPEVKGGLRWPLGKESAADRFVIVGVWHTEHKILSRDKIRVDLRQADRFDYHSSTGEDVNDVSLKLSGLSELLTEDHFREGSIVDMIQEVVALIWGNLLSQSSTYNVDNSAGKALHIVLKRALFKDHKELINEFYQFLPEKYRGKDGTRFEDDTNILIKIKGNKPSTVLSVYTCPQLRSLPLARLHPPPCRLHCCLRATCSAASSAAWLLGAKALL</sequence>
<organism evidence="3 4">
    <name type="scientific">Carex littledalei</name>
    <dbReference type="NCBI Taxonomy" id="544730"/>
    <lineage>
        <taxon>Eukaryota</taxon>
        <taxon>Viridiplantae</taxon>
        <taxon>Streptophyta</taxon>
        <taxon>Embryophyta</taxon>
        <taxon>Tracheophyta</taxon>
        <taxon>Spermatophyta</taxon>
        <taxon>Magnoliopsida</taxon>
        <taxon>Liliopsida</taxon>
        <taxon>Poales</taxon>
        <taxon>Cyperaceae</taxon>
        <taxon>Cyperoideae</taxon>
        <taxon>Cariceae</taxon>
        <taxon>Carex</taxon>
        <taxon>Carex subgen. Euthyceras</taxon>
    </lineage>
</organism>
<dbReference type="InterPro" id="IPR057225">
    <property type="entry name" value="DUF7903"/>
</dbReference>
<protein>
    <recommendedName>
        <fullName evidence="2">DUF7903 domain-containing protein</fullName>
    </recommendedName>
</protein>
<dbReference type="Pfam" id="PF25475">
    <property type="entry name" value="DUF7903"/>
    <property type="match status" value="1"/>
</dbReference>
<evidence type="ECO:0000313" key="4">
    <source>
        <dbReference type="Proteomes" id="UP000623129"/>
    </source>
</evidence>
<dbReference type="PANTHER" id="PTHR35481:SF1">
    <property type="entry name" value="DNA-DIRECTED RNA POLYMERASE SUBUNIT ALPHA"/>
    <property type="match status" value="1"/>
</dbReference>
<evidence type="ECO:0000256" key="1">
    <source>
        <dbReference type="SAM" id="MobiDB-lite"/>
    </source>
</evidence>
<dbReference type="AlphaFoldDB" id="A0A833RIV6"/>
<dbReference type="OrthoDB" id="2014147at2759"/>
<name>A0A833RIV6_9POAL</name>
<dbReference type="Proteomes" id="UP000623129">
    <property type="component" value="Unassembled WGS sequence"/>
</dbReference>
<proteinExistence type="predicted"/>
<comment type="caution">
    <text evidence="3">The sequence shown here is derived from an EMBL/GenBank/DDBJ whole genome shotgun (WGS) entry which is preliminary data.</text>
</comment>
<dbReference type="EMBL" id="SWLB01000003">
    <property type="protein sequence ID" value="KAF3339961.1"/>
    <property type="molecule type" value="Genomic_DNA"/>
</dbReference>
<keyword evidence="4" id="KW-1185">Reference proteome</keyword>